<dbReference type="GO" id="GO:0046514">
    <property type="term" value="P:ceramide catabolic process"/>
    <property type="evidence" value="ECO:0007669"/>
    <property type="project" value="TreeGrafter"/>
</dbReference>
<dbReference type="EMBL" id="JWZX01002497">
    <property type="protein sequence ID" value="KOO28893.1"/>
    <property type="molecule type" value="Genomic_DNA"/>
</dbReference>
<dbReference type="InterPro" id="IPR008901">
    <property type="entry name" value="ACER"/>
</dbReference>
<keyword evidence="7" id="KW-0479">Metal-binding</keyword>
<feature type="binding site" evidence="7">
    <location>
        <position position="157"/>
    </location>
    <ligand>
        <name>Zn(2+)</name>
        <dbReference type="ChEBI" id="CHEBI:29105"/>
        <note>catalytic</note>
    </ligand>
</feature>
<accession>A0A0M0JRL8</accession>
<evidence type="ECO:0000256" key="2">
    <source>
        <dbReference type="ARBA" id="ARBA00009780"/>
    </source>
</evidence>
<keyword evidence="7" id="KW-0862">Zinc</keyword>
<dbReference type="GO" id="GO:0046872">
    <property type="term" value="F:metal ion binding"/>
    <property type="evidence" value="ECO:0007669"/>
    <property type="project" value="UniProtKB-KW"/>
</dbReference>
<dbReference type="AlphaFoldDB" id="A0A0M0JRL8"/>
<dbReference type="GO" id="GO:0046513">
    <property type="term" value="P:ceramide biosynthetic process"/>
    <property type="evidence" value="ECO:0007669"/>
    <property type="project" value="TreeGrafter"/>
</dbReference>
<feature type="transmembrane region" description="Helical" evidence="8">
    <location>
        <begin position="95"/>
        <end position="115"/>
    </location>
</feature>
<dbReference type="PANTHER" id="PTHR46187">
    <property type="entry name" value="ALKALINE CERAMIDASE 3"/>
    <property type="match status" value="1"/>
</dbReference>
<keyword evidence="3 8" id="KW-0812">Transmembrane</keyword>
<keyword evidence="10" id="KW-1185">Reference proteome</keyword>
<feature type="transmembrane region" description="Helical" evidence="8">
    <location>
        <begin position="44"/>
        <end position="64"/>
    </location>
</feature>
<comment type="cofactor">
    <cofactor evidence="7">
        <name>Zn(2+)</name>
        <dbReference type="ChEBI" id="CHEBI:29105"/>
    </cofactor>
</comment>
<keyword evidence="4" id="KW-0378">Hydrolase</keyword>
<keyword evidence="5 8" id="KW-1133">Transmembrane helix</keyword>
<sequence>MLSKPETRKDPLILLTILSIAAIGLGSVAFHATMLFEYELCDEVPMLIMIGLALLNKCHAHPLLLTRGRCAAYTACVTTAIGITIWIYAKLALYDFFVASFTALVVADTALGYTWRSTQRVASWARNASLLCIVSGKLLWEVEVRLCAADGRVWPLHVLWHVLSCGSAYYGVLADLASRIDCGLSQAPTALGVVKLSWLGVPFDEVRVVCGQWPPPAKVFKMR</sequence>
<proteinExistence type="inferred from homology"/>
<comment type="similarity">
    <text evidence="2">Belongs to the alkaline ceramidase family.</text>
</comment>
<evidence type="ECO:0000256" key="7">
    <source>
        <dbReference type="PIRSR" id="PIRSR608901-2"/>
    </source>
</evidence>
<feature type="binding site" evidence="7">
    <location>
        <position position="161"/>
    </location>
    <ligand>
        <name>Zn(2+)</name>
        <dbReference type="ChEBI" id="CHEBI:29105"/>
        <note>catalytic</note>
    </ligand>
</feature>
<dbReference type="OrthoDB" id="187171at2759"/>
<feature type="transmembrane region" description="Helical" evidence="8">
    <location>
        <begin position="71"/>
        <end position="89"/>
    </location>
</feature>
<dbReference type="Pfam" id="PF05875">
    <property type="entry name" value="Ceramidase"/>
    <property type="match status" value="1"/>
</dbReference>
<feature type="binding site" evidence="7">
    <location>
        <position position="31"/>
    </location>
    <ligand>
        <name>Zn(2+)</name>
        <dbReference type="ChEBI" id="CHEBI:29105"/>
        <note>catalytic</note>
    </ligand>
</feature>
<evidence type="ECO:0000256" key="4">
    <source>
        <dbReference type="ARBA" id="ARBA00022801"/>
    </source>
</evidence>
<comment type="caution">
    <text evidence="9">The sequence shown here is derived from an EMBL/GenBank/DDBJ whole genome shotgun (WGS) entry which is preliminary data.</text>
</comment>
<name>A0A0M0JRL8_9EUKA</name>
<dbReference type="GO" id="GO:0005789">
    <property type="term" value="C:endoplasmic reticulum membrane"/>
    <property type="evidence" value="ECO:0007669"/>
    <property type="project" value="TreeGrafter"/>
</dbReference>
<evidence type="ECO:0000313" key="10">
    <source>
        <dbReference type="Proteomes" id="UP000037460"/>
    </source>
</evidence>
<evidence type="ECO:0000256" key="3">
    <source>
        <dbReference type="ARBA" id="ARBA00022692"/>
    </source>
</evidence>
<evidence type="ECO:0000256" key="6">
    <source>
        <dbReference type="ARBA" id="ARBA00023136"/>
    </source>
</evidence>
<feature type="transmembrane region" description="Helical" evidence="8">
    <location>
        <begin position="12"/>
        <end position="32"/>
    </location>
</feature>
<evidence type="ECO:0000256" key="5">
    <source>
        <dbReference type="ARBA" id="ARBA00022989"/>
    </source>
</evidence>
<reference evidence="10" key="1">
    <citation type="journal article" date="2015" name="PLoS Genet.">
        <title>Genome Sequence and Transcriptome Analyses of Chrysochromulina tobin: Metabolic Tools for Enhanced Algal Fitness in the Prominent Order Prymnesiales (Haptophyceae).</title>
        <authorList>
            <person name="Hovde B.T."/>
            <person name="Deodato C.R."/>
            <person name="Hunsperger H.M."/>
            <person name="Ryken S.A."/>
            <person name="Yost W."/>
            <person name="Jha R.K."/>
            <person name="Patterson J."/>
            <person name="Monnat R.J. Jr."/>
            <person name="Barlow S.B."/>
            <person name="Starkenburg S.R."/>
            <person name="Cattolico R.A."/>
        </authorList>
    </citation>
    <scope>NUCLEOTIDE SEQUENCE</scope>
    <source>
        <strain evidence="10">CCMP291</strain>
    </source>
</reference>
<evidence type="ECO:0000256" key="1">
    <source>
        <dbReference type="ARBA" id="ARBA00004141"/>
    </source>
</evidence>
<dbReference type="GO" id="GO:0016811">
    <property type="term" value="F:hydrolase activity, acting on carbon-nitrogen (but not peptide) bonds, in linear amides"/>
    <property type="evidence" value="ECO:0007669"/>
    <property type="project" value="InterPro"/>
</dbReference>
<keyword evidence="6 8" id="KW-0472">Membrane</keyword>
<evidence type="ECO:0000313" key="9">
    <source>
        <dbReference type="EMBL" id="KOO28893.1"/>
    </source>
</evidence>
<dbReference type="Proteomes" id="UP000037460">
    <property type="component" value="Unassembled WGS sequence"/>
</dbReference>
<dbReference type="PANTHER" id="PTHR46187:SF3">
    <property type="entry name" value="ALKALINE CERAMIDASE 3"/>
    <property type="match status" value="1"/>
</dbReference>
<comment type="subcellular location">
    <subcellularLocation>
        <location evidence="1">Membrane</location>
        <topology evidence="1">Multi-pass membrane protein</topology>
    </subcellularLocation>
</comment>
<organism evidence="9 10">
    <name type="scientific">Chrysochromulina tobinii</name>
    <dbReference type="NCBI Taxonomy" id="1460289"/>
    <lineage>
        <taxon>Eukaryota</taxon>
        <taxon>Haptista</taxon>
        <taxon>Haptophyta</taxon>
        <taxon>Prymnesiophyceae</taxon>
        <taxon>Prymnesiales</taxon>
        <taxon>Chrysochromulinaceae</taxon>
        <taxon>Chrysochromulina</taxon>
    </lineage>
</organism>
<protein>
    <submittedName>
        <fullName evidence="9">Ceramidase 4</fullName>
    </submittedName>
</protein>
<gene>
    <name evidence="9" type="ORF">Ctob_008979</name>
</gene>
<evidence type="ECO:0000256" key="8">
    <source>
        <dbReference type="SAM" id="Phobius"/>
    </source>
</evidence>